<evidence type="ECO:0000313" key="3">
    <source>
        <dbReference type="Proteomes" id="UP000751190"/>
    </source>
</evidence>
<dbReference type="Proteomes" id="UP000751190">
    <property type="component" value="Unassembled WGS sequence"/>
</dbReference>
<organism evidence="2 3">
    <name type="scientific">Diacronema lutheri</name>
    <name type="common">Unicellular marine alga</name>
    <name type="synonym">Monochrysis lutheri</name>
    <dbReference type="NCBI Taxonomy" id="2081491"/>
    <lineage>
        <taxon>Eukaryota</taxon>
        <taxon>Haptista</taxon>
        <taxon>Haptophyta</taxon>
        <taxon>Pavlovophyceae</taxon>
        <taxon>Pavlovales</taxon>
        <taxon>Pavlovaceae</taxon>
        <taxon>Diacronema</taxon>
    </lineage>
</organism>
<accession>A0A8J5XKF9</accession>
<dbReference type="EMBL" id="JAGTXO010000017">
    <property type="protein sequence ID" value="KAG8463112.1"/>
    <property type="molecule type" value="Genomic_DNA"/>
</dbReference>
<name>A0A8J5XKF9_DIALT</name>
<comment type="caution">
    <text evidence="2">The sequence shown here is derived from an EMBL/GenBank/DDBJ whole genome shotgun (WGS) entry which is preliminary data.</text>
</comment>
<protein>
    <submittedName>
        <fullName evidence="2">Uncharacterized protein</fullName>
    </submittedName>
</protein>
<proteinExistence type="predicted"/>
<dbReference type="AlphaFoldDB" id="A0A8J5XKF9"/>
<evidence type="ECO:0000256" key="1">
    <source>
        <dbReference type="SAM" id="MobiDB-lite"/>
    </source>
</evidence>
<keyword evidence="3" id="KW-1185">Reference proteome</keyword>
<evidence type="ECO:0000313" key="2">
    <source>
        <dbReference type="EMBL" id="KAG8463112.1"/>
    </source>
</evidence>
<gene>
    <name evidence="2" type="ORF">KFE25_011109</name>
</gene>
<feature type="region of interest" description="Disordered" evidence="1">
    <location>
        <begin position="657"/>
        <end position="693"/>
    </location>
</feature>
<sequence length="693" mass="68936">MGGETVGARPWVERLLAAAERGAVGEIEALLARSPLCEADDAAADDDAATAAAAAAACEAHDALVAALIRAVARGDARTVTALATWSGVPSAGLALGSLEGGDVSALQLALVRDDVPCLRALGVRDALLAGVRCDSRIADARGAGGAEAALRAAMASAAYDSPSAHALRASRLYEHDGLELAAWAGSPRCLSEMLRHADADDARARASKGAAATAMGARAHVDAPNGALRLLERREQLCALGAVRGSAFELALAAAATATRATLRADAAEGARASSDSDGHMRCLALLLPLALRSAAADMSACAHAGDGLTACDASAQTDAARLLDAVLAAARCDARALAELVTSLTPAAAAVALAAACSARHAPTIAAGARDGASARARVLGVGAIVRVVRSCPLPWEARATAGMVATPSGCADGFAEAHGCAPLDGVRALLAAGADAAAPLDGVRAHGRGAECSARAPSSTRARGALGWTAVDIAAAAAVRTARGIDVTHGPRGTAAAVSASLDGAVRTIVRLRSAGCGWGGAFGLLRATTCAAHAAQLRAYAPLLLGLLEHGPDCVARARLLRALGAAAAMRREGQRAAVGARGAAGGGTEVGARPALLRALGRALAARHGGQSAHALLELWAEGVQAPLRAAHPFSLSDAALLFGSSARAGATARVGEGEAEAEDEDELDDEAAEADGIPLDDASWGPV</sequence>
<feature type="compositionally biased region" description="Acidic residues" evidence="1">
    <location>
        <begin position="663"/>
        <end position="679"/>
    </location>
</feature>
<reference evidence="2" key="1">
    <citation type="submission" date="2021-05" db="EMBL/GenBank/DDBJ databases">
        <title>The genome of the haptophyte Pavlova lutheri (Diacronema luteri, Pavlovales) - a model for lipid biosynthesis in eukaryotic algae.</title>
        <authorList>
            <person name="Hulatt C.J."/>
            <person name="Posewitz M.C."/>
        </authorList>
    </citation>
    <scope>NUCLEOTIDE SEQUENCE</scope>
    <source>
        <strain evidence="2">NIVA-4/92</strain>
    </source>
</reference>